<evidence type="ECO:0000259" key="3">
    <source>
        <dbReference type="Pfam" id="PF02179"/>
    </source>
</evidence>
<feature type="domain" description="BAG" evidence="3">
    <location>
        <begin position="69"/>
        <end position="116"/>
    </location>
</feature>
<dbReference type="PANTHER" id="PTHR12329">
    <property type="entry name" value="BCL2-ASSOCIATED ATHANOGENE"/>
    <property type="match status" value="1"/>
</dbReference>
<dbReference type="GO" id="GO:0000774">
    <property type="term" value="F:adenyl-nucleotide exchange factor activity"/>
    <property type="evidence" value="ECO:0007669"/>
    <property type="project" value="TreeGrafter"/>
</dbReference>
<accession>A0A8S9KYT5</accession>
<dbReference type="AlphaFoldDB" id="A0A8S9KYT5"/>
<dbReference type="GO" id="GO:0005737">
    <property type="term" value="C:cytoplasm"/>
    <property type="evidence" value="ECO:0007669"/>
    <property type="project" value="TreeGrafter"/>
</dbReference>
<dbReference type="InterPro" id="IPR039773">
    <property type="entry name" value="BAG_chaperone_regulator"/>
</dbReference>
<dbReference type="SUPFAM" id="SSF63491">
    <property type="entry name" value="BAG domain"/>
    <property type="match status" value="1"/>
</dbReference>
<dbReference type="GO" id="GO:0050821">
    <property type="term" value="P:protein stabilization"/>
    <property type="evidence" value="ECO:0007669"/>
    <property type="project" value="TreeGrafter"/>
</dbReference>
<name>A0A8S9KYT5_BRACR</name>
<evidence type="ECO:0000313" key="4">
    <source>
        <dbReference type="EMBL" id="KAF2599152.1"/>
    </source>
</evidence>
<proteinExistence type="predicted"/>
<sequence length="198" mass="22414">MMKMTIGTTAGGDGEWELRPGGMVVQRRIDDSSNVPHVIRVRVKYGSVHHEISINSQSTFVIGKGVKVEEKNLENLLEMLMNQLVKLDAILVDGDIKLKKMQEERLQKYVEALDALKIKNSMRPQTQPQLKPKIQPQHKERDVVTVEEETSRKCTASSPGPPVIITTRWETFDSNATYAAEAKSVKPLHPKLKWVLFD</sequence>
<reference evidence="4" key="1">
    <citation type="submission" date="2019-12" db="EMBL/GenBank/DDBJ databases">
        <title>Genome sequencing and annotation of Brassica cretica.</title>
        <authorList>
            <person name="Studholme D.J."/>
            <person name="Sarris P.F."/>
        </authorList>
    </citation>
    <scope>NUCLEOTIDE SEQUENCE</scope>
    <source>
        <strain evidence="4">PFS-001/15</strain>
        <tissue evidence="4">Leaf</tissue>
    </source>
</reference>
<dbReference type="Gene3D" id="1.20.58.120">
    <property type="entry name" value="BAG domain"/>
    <property type="match status" value="1"/>
</dbReference>
<feature type="coiled-coil region" evidence="2">
    <location>
        <begin position="70"/>
        <end position="119"/>
    </location>
</feature>
<evidence type="ECO:0000256" key="1">
    <source>
        <dbReference type="ARBA" id="ARBA00023186"/>
    </source>
</evidence>
<evidence type="ECO:0000313" key="5">
    <source>
        <dbReference type="Proteomes" id="UP000712281"/>
    </source>
</evidence>
<dbReference type="InterPro" id="IPR036533">
    <property type="entry name" value="BAG_dom_sf"/>
</dbReference>
<dbReference type="PANTHER" id="PTHR12329:SF33">
    <property type="entry name" value="BAG FAMILY MOLECULAR CHAPERONE REGULATOR 2"/>
    <property type="match status" value="1"/>
</dbReference>
<dbReference type="GO" id="GO:0051087">
    <property type="term" value="F:protein-folding chaperone binding"/>
    <property type="evidence" value="ECO:0007669"/>
    <property type="project" value="InterPro"/>
</dbReference>
<dbReference type="Proteomes" id="UP000712281">
    <property type="component" value="Unassembled WGS sequence"/>
</dbReference>
<gene>
    <name evidence="4" type="ORF">F2Q68_00012481</name>
</gene>
<protein>
    <recommendedName>
        <fullName evidence="3">BAG domain-containing protein</fullName>
    </recommendedName>
</protein>
<organism evidence="4 5">
    <name type="scientific">Brassica cretica</name>
    <name type="common">Mustard</name>
    <dbReference type="NCBI Taxonomy" id="69181"/>
    <lineage>
        <taxon>Eukaryota</taxon>
        <taxon>Viridiplantae</taxon>
        <taxon>Streptophyta</taxon>
        <taxon>Embryophyta</taxon>
        <taxon>Tracheophyta</taxon>
        <taxon>Spermatophyta</taxon>
        <taxon>Magnoliopsida</taxon>
        <taxon>eudicotyledons</taxon>
        <taxon>Gunneridae</taxon>
        <taxon>Pentapetalae</taxon>
        <taxon>rosids</taxon>
        <taxon>malvids</taxon>
        <taxon>Brassicales</taxon>
        <taxon>Brassicaceae</taxon>
        <taxon>Brassiceae</taxon>
        <taxon>Brassica</taxon>
    </lineage>
</organism>
<keyword evidence="1" id="KW-0143">Chaperone</keyword>
<dbReference type="EMBL" id="QGKW02000717">
    <property type="protein sequence ID" value="KAF2599152.1"/>
    <property type="molecule type" value="Genomic_DNA"/>
</dbReference>
<dbReference type="Pfam" id="PF02179">
    <property type="entry name" value="BAG"/>
    <property type="match status" value="1"/>
</dbReference>
<keyword evidence="2" id="KW-0175">Coiled coil</keyword>
<dbReference type="InterPro" id="IPR003103">
    <property type="entry name" value="BAG_domain"/>
</dbReference>
<evidence type="ECO:0000256" key="2">
    <source>
        <dbReference type="SAM" id="Coils"/>
    </source>
</evidence>
<comment type="caution">
    <text evidence="4">The sequence shown here is derived from an EMBL/GenBank/DDBJ whole genome shotgun (WGS) entry which is preliminary data.</text>
</comment>